<evidence type="ECO:0000256" key="2">
    <source>
        <dbReference type="ARBA" id="ARBA00022559"/>
    </source>
</evidence>
<evidence type="ECO:0000313" key="13">
    <source>
        <dbReference type="EMBL" id="RLN76808.1"/>
    </source>
</evidence>
<comment type="similarity">
    <text evidence="7">Belongs to the chloroperoxidase family.</text>
</comment>
<reference evidence="14 15" key="2">
    <citation type="submission" date="2018-07" db="EMBL/GenBank/DDBJ databases">
        <title>Genome sequencing of oomycete isolates from Chile give support for New Zealand origin for Phytophthora kernoviae and make available the first Nothophytophthora sp. genome.</title>
        <authorList>
            <person name="Studholme D.J."/>
            <person name="Sanfuentes E."/>
            <person name="Panda P."/>
            <person name="Hill R."/>
            <person name="Sambles C."/>
            <person name="Grant M."/>
            <person name="Williams N.M."/>
            <person name="Mcdougal R.L."/>
        </authorList>
    </citation>
    <scope>NUCLEOTIDE SEQUENCE [LARGE SCALE GENOMIC DNA]</scope>
    <source>
        <strain evidence="12">Chile2</strain>
        <strain evidence="13">Chile4</strain>
    </source>
</reference>
<dbReference type="Proteomes" id="UP000285883">
    <property type="component" value="Unassembled WGS sequence"/>
</dbReference>
<comment type="cofactor">
    <cofactor evidence="1">
        <name>heme b</name>
        <dbReference type="ChEBI" id="CHEBI:60344"/>
    </cofactor>
</comment>
<reference evidence="10" key="1">
    <citation type="journal article" date="2015" name="Genom Data">
        <title>Genome sequences of six Phytophthora species associated with forests in New Zealand.</title>
        <authorList>
            <person name="Studholme D.J."/>
            <person name="McDougal R.L."/>
            <person name="Sambles C."/>
            <person name="Hansen E."/>
            <person name="Hardy G."/>
            <person name="Grant M."/>
            <person name="Ganley R.J."/>
            <person name="Williams N.M."/>
        </authorList>
    </citation>
    <scope>NUCLEOTIDE SEQUENCE</scope>
    <source>
        <strain evidence="10">NZFS 2646</strain>
        <strain evidence="11">NZFS 3630</strain>
    </source>
</reference>
<evidence type="ECO:0000313" key="12">
    <source>
        <dbReference type="EMBL" id="RLN26555.1"/>
    </source>
</evidence>
<dbReference type="AlphaFoldDB" id="A0A3R7H6H9"/>
<evidence type="ECO:0000313" key="14">
    <source>
        <dbReference type="Proteomes" id="UP000285624"/>
    </source>
</evidence>
<name>A0A3R7H6H9_9STRA</name>
<dbReference type="InterPro" id="IPR000028">
    <property type="entry name" value="Chloroperoxidase"/>
</dbReference>
<organism evidence="12 15">
    <name type="scientific">Phytophthora kernoviae</name>
    <dbReference type="NCBI Taxonomy" id="325452"/>
    <lineage>
        <taxon>Eukaryota</taxon>
        <taxon>Sar</taxon>
        <taxon>Stramenopiles</taxon>
        <taxon>Oomycota</taxon>
        <taxon>Peronosporomycetes</taxon>
        <taxon>Peronosporales</taxon>
        <taxon>Peronosporaceae</taxon>
        <taxon>Phytophthora</taxon>
    </lineage>
</organism>
<evidence type="ECO:0000256" key="3">
    <source>
        <dbReference type="ARBA" id="ARBA00022617"/>
    </source>
</evidence>
<dbReference type="GO" id="GO:0004601">
    <property type="term" value="F:peroxidase activity"/>
    <property type="evidence" value="ECO:0007669"/>
    <property type="project" value="UniProtKB-KW"/>
</dbReference>
<dbReference type="SUPFAM" id="SSF47571">
    <property type="entry name" value="Cloroperoxidase"/>
    <property type="match status" value="2"/>
</dbReference>
<dbReference type="EMBL" id="JPWU03000295">
    <property type="protein sequence ID" value="KAG2520328.1"/>
    <property type="molecule type" value="Genomic_DNA"/>
</dbReference>
<dbReference type="Proteomes" id="UP000792063">
    <property type="component" value="Unassembled WGS sequence"/>
</dbReference>
<feature type="signal peptide" evidence="8">
    <location>
        <begin position="1"/>
        <end position="24"/>
    </location>
</feature>
<evidence type="ECO:0000313" key="11">
    <source>
        <dbReference type="EMBL" id="KAG2520328.1"/>
    </source>
</evidence>
<evidence type="ECO:0000256" key="6">
    <source>
        <dbReference type="ARBA" id="ARBA00023004"/>
    </source>
</evidence>
<dbReference type="Gene3D" id="1.10.489.10">
    <property type="entry name" value="Chloroperoxidase-like"/>
    <property type="match status" value="2"/>
</dbReference>
<keyword evidence="2" id="KW-0575">Peroxidase</keyword>
<dbReference type="EMBL" id="MBDN02000289">
    <property type="protein sequence ID" value="RLN76808.1"/>
    <property type="molecule type" value="Genomic_DNA"/>
</dbReference>
<keyword evidence="3" id="KW-0349">Heme</keyword>
<dbReference type="PANTHER" id="PTHR33577:SF9">
    <property type="entry name" value="PEROXIDASE STCC"/>
    <property type="match status" value="1"/>
</dbReference>
<feature type="chain" id="PRO_5036092293" description="Heme haloperoxidase family profile domain-containing protein" evidence="8">
    <location>
        <begin position="25"/>
        <end position="502"/>
    </location>
</feature>
<gene>
    <name evidence="12" type="ORF">BBI17_007549</name>
    <name evidence="13" type="ORF">BBO99_00007254</name>
    <name evidence="10" type="ORF">JM16_007264</name>
    <name evidence="11" type="ORF">JM18_007159</name>
</gene>
<dbReference type="GO" id="GO:0046872">
    <property type="term" value="F:metal ion binding"/>
    <property type="evidence" value="ECO:0007669"/>
    <property type="project" value="UniProtKB-KW"/>
</dbReference>
<evidence type="ECO:0000313" key="15">
    <source>
        <dbReference type="Proteomes" id="UP000285883"/>
    </source>
</evidence>
<evidence type="ECO:0000256" key="5">
    <source>
        <dbReference type="ARBA" id="ARBA00023002"/>
    </source>
</evidence>
<dbReference type="STRING" id="325452.A0A3R7H6H9"/>
<feature type="domain" description="Heme haloperoxidase family profile" evidence="9">
    <location>
        <begin position="283"/>
        <end position="491"/>
    </location>
</feature>
<evidence type="ECO:0000313" key="10">
    <source>
        <dbReference type="EMBL" id="KAG2519112.1"/>
    </source>
</evidence>
<protein>
    <recommendedName>
        <fullName evidence="9">Heme haloperoxidase family profile domain-containing protein</fullName>
    </recommendedName>
</protein>
<keyword evidence="5" id="KW-0560">Oxidoreductase</keyword>
<keyword evidence="14" id="KW-1185">Reference proteome</keyword>
<evidence type="ECO:0000256" key="1">
    <source>
        <dbReference type="ARBA" id="ARBA00001970"/>
    </source>
</evidence>
<accession>A0A3R7H6H9</accession>
<dbReference type="Pfam" id="PF01328">
    <property type="entry name" value="Peroxidase_2"/>
    <property type="match status" value="2"/>
</dbReference>
<dbReference type="EMBL" id="JPWV03000291">
    <property type="protein sequence ID" value="KAG2519112.1"/>
    <property type="molecule type" value="Genomic_DNA"/>
</dbReference>
<dbReference type="Proteomes" id="UP000785171">
    <property type="component" value="Unassembled WGS sequence"/>
</dbReference>
<comment type="caution">
    <text evidence="12">The sequence shown here is derived from an EMBL/GenBank/DDBJ whole genome shotgun (WGS) entry which is preliminary data.</text>
</comment>
<keyword evidence="4" id="KW-0479">Metal-binding</keyword>
<reference evidence="10" key="3">
    <citation type="submission" date="2020-06" db="EMBL/GenBank/DDBJ databases">
        <authorList>
            <person name="Studholme D.J."/>
        </authorList>
    </citation>
    <scope>NUCLEOTIDE SEQUENCE</scope>
    <source>
        <strain evidence="10">NZFS 2646</strain>
        <strain evidence="11">NZFS 3630</strain>
    </source>
</reference>
<keyword evidence="8" id="KW-0732">Signal</keyword>
<keyword evidence="6" id="KW-0408">Iron</keyword>
<sequence length="502" mass="53850">MVSFIHSAVAAAVATTIAASPAVALEEGEYFRPSNGETSGINGTTTVYRRSPCPALNALANHGYLPRDGQNITHDMFITAIKDVYNVGNDVGELLVADIPTTSSLDNLGIHNLIEHDASLVHTDAYYGYDPMLVNETLAEDLFARAGYDGLLTNTIVAETRRDRGNTCNAENPECTYNTRAQTLAFLEASALLTSLGTGDNISVEHAHSFIIDEKIPDDYTTPDLSVLQLSSGNALPSFASIKFDWYNKFTVSPSAAMVSFIQSVVVAVAAVVFVASPSAALSEGEYFRPSNDETSGIYGTTAAYRRSPCPALNTLANHGYLPRDGHNITHDILRTALMNVYNLGSGVVDILVANVPDTITLDYLGLHNIIEHDASLAHTDAYYGHDPMIANETLAEGLFARAGDDGLLTNRIVAATRKERGKMCNAENPECTYGVKAQTLAFLEASVLLMALGTGNTISVEHARSFIMNEKIPDDYTTPKSTISVVSLLARAATLKAMSLV</sequence>
<dbReference type="PANTHER" id="PTHR33577">
    <property type="entry name" value="STERIGMATOCYSTIN BIOSYNTHESIS PEROXIDASE STCC-RELATED"/>
    <property type="match status" value="1"/>
</dbReference>
<evidence type="ECO:0000256" key="7">
    <source>
        <dbReference type="ARBA" id="ARBA00025795"/>
    </source>
</evidence>
<proteinExistence type="inferred from homology"/>
<dbReference type="Proteomes" id="UP000285624">
    <property type="component" value="Unassembled WGS sequence"/>
</dbReference>
<dbReference type="EMBL" id="MAYM02001120">
    <property type="protein sequence ID" value="RLN26555.1"/>
    <property type="molecule type" value="Genomic_DNA"/>
</dbReference>
<dbReference type="InterPro" id="IPR036851">
    <property type="entry name" value="Chloroperoxidase-like_sf"/>
</dbReference>
<evidence type="ECO:0000259" key="9">
    <source>
        <dbReference type="PROSITE" id="PS51405"/>
    </source>
</evidence>
<evidence type="ECO:0000256" key="4">
    <source>
        <dbReference type="ARBA" id="ARBA00022723"/>
    </source>
</evidence>
<dbReference type="PROSITE" id="PS51405">
    <property type="entry name" value="HEME_HALOPEROXIDASE"/>
    <property type="match status" value="2"/>
</dbReference>
<evidence type="ECO:0000256" key="8">
    <source>
        <dbReference type="SAM" id="SignalP"/>
    </source>
</evidence>
<feature type="domain" description="Heme haloperoxidase family profile" evidence="9">
    <location>
        <begin position="34"/>
        <end position="227"/>
    </location>
</feature>